<comment type="subunit">
    <text evidence="4 10">Homodimer.</text>
</comment>
<reference evidence="14 15" key="1">
    <citation type="submission" date="2021-03" db="EMBL/GenBank/DDBJ databases">
        <title>Genomic Encyclopedia of Type Strains, Phase IV (KMG-IV): sequencing the most valuable type-strain genomes for metagenomic binning, comparative biology and taxonomic classification.</title>
        <authorList>
            <person name="Goeker M."/>
        </authorList>
    </citation>
    <scope>NUCLEOTIDE SEQUENCE [LARGE SCALE GENOMIC DNA]</scope>
    <source>
        <strain evidence="14 15">DSM 101953</strain>
    </source>
</reference>
<sequence length="569" mass="60505">MKMQHFEESIYNLIVETSTNLPGDVRRAVARGRALEDRATRSGLALTTIAQNIGMAEQQISPICQDTGMPTFIIHTPVGVNQIEMKKDIHSAIIRATKNGKLRPNSVDSLTGENSGDNLGAGTPVIHFEQWEEESIDVRLILKGGGCENKNIQYSLPAELEGLGKAGRDLDGIRKCILHSVYQAQGQGCSAGFIGVGIGGDRTTGYELAKKQLFRKVEDVNPNEDLGKLENYIMENANKLGIGTMGFGGEVTLLGCKIGVMNRLPASFFVSVAYNCWAFRRQGILVHPATGDIQDWLYESGTGISVEGEAAPQPVAEPVGVAAAERTTSGVVPEDATIPAAPAIVSGTGEAASDAAVSGNGAGSEPAAAASAGSGGSREIRLTTPISEEDIRSLRVGDVVILSGEMHTGRDALHKYLMDHDTPVDLNGAVIYHCGPVMLKDDEGWHVKAAGPTTSIREEPYQGDIIKKFGIRAVIGKGGMGPKTLKALGEHGAVYLNAIGGAAQYYAECIKKVNAVDFMEFGIPEAMWHLQVDGFAAIVTMDAHGNSLHADVEKDSAAKLAQFREPVFK</sequence>
<dbReference type="InterPro" id="IPR036660">
    <property type="entry name" value="Fe-S_hydroAse_TtdB_cat_sf"/>
</dbReference>
<evidence type="ECO:0000256" key="6">
    <source>
        <dbReference type="ARBA" id="ARBA00022723"/>
    </source>
</evidence>
<comment type="similarity">
    <text evidence="3 10">Belongs to the class-I fumarase family.</text>
</comment>
<evidence type="ECO:0000256" key="1">
    <source>
        <dbReference type="ARBA" id="ARBA00000929"/>
    </source>
</evidence>
<dbReference type="NCBIfam" id="TIGR00723">
    <property type="entry name" value="ttdB_fumA_fumB"/>
    <property type="match status" value="1"/>
</dbReference>
<evidence type="ECO:0000256" key="2">
    <source>
        <dbReference type="ARBA" id="ARBA00001966"/>
    </source>
</evidence>
<gene>
    <name evidence="14" type="ORF">J2Z70_002168</name>
</gene>
<evidence type="ECO:0000256" key="4">
    <source>
        <dbReference type="ARBA" id="ARBA00011738"/>
    </source>
</evidence>
<evidence type="ECO:0000256" key="7">
    <source>
        <dbReference type="ARBA" id="ARBA00023004"/>
    </source>
</evidence>
<dbReference type="Pfam" id="PF05683">
    <property type="entry name" value="Fumerase_C"/>
    <property type="match status" value="1"/>
</dbReference>
<evidence type="ECO:0000256" key="10">
    <source>
        <dbReference type="PIRNR" id="PIRNR001394"/>
    </source>
</evidence>
<dbReference type="PANTHER" id="PTHR43351">
    <property type="entry name" value="L(+)-TARTRATE DEHYDRATASE SUBUNIT BETA"/>
    <property type="match status" value="1"/>
</dbReference>
<dbReference type="SUPFAM" id="SSF117457">
    <property type="entry name" value="FumA C-terminal domain-like"/>
    <property type="match status" value="1"/>
</dbReference>
<dbReference type="EMBL" id="JAGGLV010000006">
    <property type="protein sequence ID" value="MBP2112014.1"/>
    <property type="molecule type" value="Genomic_DNA"/>
</dbReference>
<dbReference type="EC" id="4.2.1.2" evidence="10"/>
<feature type="domain" description="Fe-S hydro-lyase tartrate dehydratase alpha-type catalytic" evidence="12">
    <location>
        <begin position="8"/>
        <end position="282"/>
    </location>
</feature>
<dbReference type="GO" id="GO:0004333">
    <property type="term" value="F:fumarate hydratase activity"/>
    <property type="evidence" value="ECO:0007669"/>
    <property type="project" value="UniProtKB-EC"/>
</dbReference>
<dbReference type="InterPro" id="IPR004647">
    <property type="entry name" value="Fe-S_hydro-lyase_TtdB-typ_cat"/>
</dbReference>
<dbReference type="Pfam" id="PF05681">
    <property type="entry name" value="Fumerase"/>
    <property type="match status" value="1"/>
</dbReference>
<dbReference type="PANTHER" id="PTHR43351:SF2">
    <property type="entry name" value="L(+)-TARTRATE DEHYDRATASE SUBUNIT BETA-RELATED"/>
    <property type="match status" value="1"/>
</dbReference>
<comment type="catalytic activity">
    <reaction evidence="1 10">
        <text>(S)-malate = fumarate + H2O</text>
        <dbReference type="Rhea" id="RHEA:12460"/>
        <dbReference type="ChEBI" id="CHEBI:15377"/>
        <dbReference type="ChEBI" id="CHEBI:15589"/>
        <dbReference type="ChEBI" id="CHEBI:29806"/>
        <dbReference type="EC" id="4.2.1.2"/>
    </reaction>
</comment>
<accession>A0ABS4NRH1</accession>
<comment type="function">
    <text evidence="10">Catalyzes the reversible hydration of fumarate to (S)-malate.</text>
</comment>
<keyword evidence="9 10" id="KW-0456">Lyase</keyword>
<evidence type="ECO:0000256" key="5">
    <source>
        <dbReference type="ARBA" id="ARBA00022485"/>
    </source>
</evidence>
<evidence type="ECO:0000313" key="15">
    <source>
        <dbReference type="Proteomes" id="UP000773462"/>
    </source>
</evidence>
<organism evidence="14 15">
    <name type="scientific">Paenibacillus silagei</name>
    <dbReference type="NCBI Taxonomy" id="1670801"/>
    <lineage>
        <taxon>Bacteria</taxon>
        <taxon>Bacillati</taxon>
        <taxon>Bacillota</taxon>
        <taxon>Bacilli</taxon>
        <taxon>Bacillales</taxon>
        <taxon>Paenibacillaceae</taxon>
        <taxon>Paenibacillus</taxon>
    </lineage>
</organism>
<evidence type="ECO:0000256" key="9">
    <source>
        <dbReference type="ARBA" id="ARBA00023239"/>
    </source>
</evidence>
<keyword evidence="8 10" id="KW-0411">Iron-sulfur</keyword>
<feature type="domain" description="Fe-S hydro-lyase tartrate dehydratase beta-type catalytic" evidence="13">
    <location>
        <begin position="374"/>
        <end position="551"/>
    </location>
</feature>
<dbReference type="NCBIfam" id="TIGR00722">
    <property type="entry name" value="ttdA_fumA_fumB"/>
    <property type="match status" value="1"/>
</dbReference>
<evidence type="ECO:0000256" key="11">
    <source>
        <dbReference type="SAM" id="MobiDB-lite"/>
    </source>
</evidence>
<evidence type="ECO:0000256" key="8">
    <source>
        <dbReference type="ARBA" id="ARBA00023014"/>
    </source>
</evidence>
<dbReference type="Proteomes" id="UP000773462">
    <property type="component" value="Unassembled WGS sequence"/>
</dbReference>
<dbReference type="InterPro" id="IPR004646">
    <property type="entry name" value="Fe-S_hydro-lyase_TtdA-typ_cat"/>
</dbReference>
<evidence type="ECO:0000313" key="14">
    <source>
        <dbReference type="EMBL" id="MBP2112014.1"/>
    </source>
</evidence>
<feature type="region of interest" description="Disordered" evidence="11">
    <location>
        <begin position="354"/>
        <end position="379"/>
    </location>
</feature>
<comment type="caution">
    <text evidence="14">The sequence shown here is derived from an EMBL/GenBank/DDBJ whole genome shotgun (WGS) entry which is preliminary data.</text>
</comment>
<evidence type="ECO:0000259" key="13">
    <source>
        <dbReference type="Pfam" id="PF05683"/>
    </source>
</evidence>
<evidence type="ECO:0000256" key="3">
    <source>
        <dbReference type="ARBA" id="ARBA00008876"/>
    </source>
</evidence>
<dbReference type="PIRSF" id="PIRSF001394">
    <property type="entry name" value="Fe_dep_fumar_hy"/>
    <property type="match status" value="1"/>
</dbReference>
<dbReference type="InterPro" id="IPR011167">
    <property type="entry name" value="Fe_dep_fumarate_hydratase"/>
</dbReference>
<protein>
    <recommendedName>
        <fullName evidence="10">Fumarate hydratase class I</fullName>
        <ecNumber evidence="10">4.2.1.2</ecNumber>
    </recommendedName>
</protein>
<name>A0ABS4NRH1_9BACL</name>
<feature type="compositionally biased region" description="Low complexity" evidence="11">
    <location>
        <begin position="363"/>
        <end position="372"/>
    </location>
</feature>
<comment type="cofactor">
    <cofactor evidence="2 10">
        <name>[4Fe-4S] cluster</name>
        <dbReference type="ChEBI" id="CHEBI:49883"/>
    </cofactor>
</comment>
<keyword evidence="7 10" id="KW-0408">Iron</keyword>
<evidence type="ECO:0000259" key="12">
    <source>
        <dbReference type="Pfam" id="PF05681"/>
    </source>
</evidence>
<proteinExistence type="inferred from homology"/>
<keyword evidence="5 10" id="KW-0004">4Fe-4S</keyword>
<dbReference type="Gene3D" id="3.20.130.10">
    <property type="entry name" value="Fe-S hydro-lyase, tartrate dehydratase beta-type, catalytic domain"/>
    <property type="match status" value="1"/>
</dbReference>
<keyword evidence="15" id="KW-1185">Reference proteome</keyword>
<keyword evidence="6 10" id="KW-0479">Metal-binding</keyword>